<name>A0A1L9VGG6_ASPGL</name>
<dbReference type="RefSeq" id="XP_022399704.1">
    <property type="nucleotide sequence ID" value="XM_022545944.1"/>
</dbReference>
<evidence type="ECO:0000256" key="1">
    <source>
        <dbReference type="SAM" id="MobiDB-lite"/>
    </source>
</evidence>
<organism evidence="2 3">
    <name type="scientific">Aspergillus glaucus CBS 516.65</name>
    <dbReference type="NCBI Taxonomy" id="1160497"/>
    <lineage>
        <taxon>Eukaryota</taxon>
        <taxon>Fungi</taxon>
        <taxon>Dikarya</taxon>
        <taxon>Ascomycota</taxon>
        <taxon>Pezizomycotina</taxon>
        <taxon>Eurotiomycetes</taxon>
        <taxon>Eurotiomycetidae</taxon>
        <taxon>Eurotiales</taxon>
        <taxon>Aspergillaceae</taxon>
        <taxon>Aspergillus</taxon>
        <taxon>Aspergillus subgen. Aspergillus</taxon>
    </lineage>
</organism>
<gene>
    <name evidence="2" type="ORF">ASPGLDRAFT_440757</name>
</gene>
<proteinExistence type="predicted"/>
<reference evidence="3" key="1">
    <citation type="journal article" date="2017" name="Genome Biol.">
        <title>Comparative genomics reveals high biological diversity and specific adaptations in the industrially and medically important fungal genus Aspergillus.</title>
        <authorList>
            <person name="de Vries R.P."/>
            <person name="Riley R."/>
            <person name="Wiebenga A."/>
            <person name="Aguilar-Osorio G."/>
            <person name="Amillis S."/>
            <person name="Uchima C.A."/>
            <person name="Anderluh G."/>
            <person name="Asadollahi M."/>
            <person name="Askin M."/>
            <person name="Barry K."/>
            <person name="Battaglia E."/>
            <person name="Bayram O."/>
            <person name="Benocci T."/>
            <person name="Braus-Stromeyer S.A."/>
            <person name="Caldana C."/>
            <person name="Canovas D."/>
            <person name="Cerqueira G.C."/>
            <person name="Chen F."/>
            <person name="Chen W."/>
            <person name="Choi C."/>
            <person name="Clum A."/>
            <person name="Dos Santos R.A."/>
            <person name="Damasio A.R."/>
            <person name="Diallinas G."/>
            <person name="Emri T."/>
            <person name="Fekete E."/>
            <person name="Flipphi M."/>
            <person name="Freyberg S."/>
            <person name="Gallo A."/>
            <person name="Gournas C."/>
            <person name="Habgood R."/>
            <person name="Hainaut M."/>
            <person name="Harispe M.L."/>
            <person name="Henrissat B."/>
            <person name="Hilden K.S."/>
            <person name="Hope R."/>
            <person name="Hossain A."/>
            <person name="Karabika E."/>
            <person name="Karaffa L."/>
            <person name="Karanyi Z."/>
            <person name="Krasevec N."/>
            <person name="Kuo A."/>
            <person name="Kusch H."/>
            <person name="LaButti K."/>
            <person name="Lagendijk E.L."/>
            <person name="Lapidus A."/>
            <person name="Levasseur A."/>
            <person name="Lindquist E."/>
            <person name="Lipzen A."/>
            <person name="Logrieco A.F."/>
            <person name="MacCabe A."/>
            <person name="Maekelae M.R."/>
            <person name="Malavazi I."/>
            <person name="Melin P."/>
            <person name="Meyer V."/>
            <person name="Mielnichuk N."/>
            <person name="Miskei M."/>
            <person name="Molnar A.P."/>
            <person name="Mule G."/>
            <person name="Ngan C.Y."/>
            <person name="Orejas M."/>
            <person name="Orosz E."/>
            <person name="Ouedraogo J.P."/>
            <person name="Overkamp K.M."/>
            <person name="Park H.-S."/>
            <person name="Perrone G."/>
            <person name="Piumi F."/>
            <person name="Punt P.J."/>
            <person name="Ram A.F."/>
            <person name="Ramon A."/>
            <person name="Rauscher S."/>
            <person name="Record E."/>
            <person name="Riano-Pachon D.M."/>
            <person name="Robert V."/>
            <person name="Roehrig J."/>
            <person name="Ruller R."/>
            <person name="Salamov A."/>
            <person name="Salih N.S."/>
            <person name="Samson R.A."/>
            <person name="Sandor E."/>
            <person name="Sanguinetti M."/>
            <person name="Schuetze T."/>
            <person name="Sepcic K."/>
            <person name="Shelest E."/>
            <person name="Sherlock G."/>
            <person name="Sophianopoulou V."/>
            <person name="Squina F.M."/>
            <person name="Sun H."/>
            <person name="Susca A."/>
            <person name="Todd R.B."/>
            <person name="Tsang A."/>
            <person name="Unkles S.E."/>
            <person name="van de Wiele N."/>
            <person name="van Rossen-Uffink D."/>
            <person name="Oliveira J.V."/>
            <person name="Vesth T.C."/>
            <person name="Visser J."/>
            <person name="Yu J.-H."/>
            <person name="Zhou M."/>
            <person name="Andersen M.R."/>
            <person name="Archer D.B."/>
            <person name="Baker S.E."/>
            <person name="Benoit I."/>
            <person name="Brakhage A.A."/>
            <person name="Braus G.H."/>
            <person name="Fischer R."/>
            <person name="Frisvad J.C."/>
            <person name="Goldman G.H."/>
            <person name="Houbraken J."/>
            <person name="Oakley B."/>
            <person name="Pocsi I."/>
            <person name="Scazzocchio C."/>
            <person name="Seiboth B."/>
            <person name="vanKuyk P.A."/>
            <person name="Wortman J."/>
            <person name="Dyer P.S."/>
            <person name="Grigoriev I.V."/>
        </authorList>
    </citation>
    <scope>NUCLEOTIDE SEQUENCE [LARGE SCALE GENOMIC DNA]</scope>
    <source>
        <strain evidence="3">CBS 516.65</strain>
    </source>
</reference>
<protein>
    <submittedName>
        <fullName evidence="2">Uncharacterized protein</fullName>
    </submittedName>
</protein>
<feature type="compositionally biased region" description="Basic and acidic residues" evidence="1">
    <location>
        <begin position="156"/>
        <end position="173"/>
    </location>
</feature>
<feature type="compositionally biased region" description="Polar residues" evidence="1">
    <location>
        <begin position="133"/>
        <end position="155"/>
    </location>
</feature>
<dbReference type="GeneID" id="34462205"/>
<dbReference type="STRING" id="1160497.A0A1L9VGG6"/>
<dbReference type="EMBL" id="KV878900">
    <property type="protein sequence ID" value="OJJ83006.1"/>
    <property type="molecule type" value="Genomic_DNA"/>
</dbReference>
<accession>A0A1L9VGG6</accession>
<dbReference type="VEuPathDB" id="FungiDB:ASPGLDRAFT_440757"/>
<sequence length="173" mass="19668">MRCIHRVYLRLNLYLWIKTGTAKELFVRFWWLKQAESTGQVDLTTQPQLPSDFDPSGHDLGLHNVRTGEPIRSGDVITLRTHDPITRPLPDIRIIEMQWFLNRVTALRGAAEPRELPEDESESDKDDGLPWLVSSSMPEKSSPPVSFQATFPKSSITEKEPTVTLGEAKKDSE</sequence>
<evidence type="ECO:0000313" key="2">
    <source>
        <dbReference type="EMBL" id="OJJ83006.1"/>
    </source>
</evidence>
<feature type="region of interest" description="Disordered" evidence="1">
    <location>
        <begin position="112"/>
        <end position="173"/>
    </location>
</feature>
<dbReference type="OrthoDB" id="5416097at2759"/>
<keyword evidence="3" id="KW-1185">Reference proteome</keyword>
<dbReference type="AlphaFoldDB" id="A0A1L9VGG6"/>
<evidence type="ECO:0000313" key="3">
    <source>
        <dbReference type="Proteomes" id="UP000184300"/>
    </source>
</evidence>
<dbReference type="Proteomes" id="UP000184300">
    <property type="component" value="Unassembled WGS sequence"/>
</dbReference>